<sequence>MHIADLPRMADLTVFRVRRDLHDVGTIARSTQYTLHKARLEIERRPPPSYMFVFPAVQTETLTSPRGNNALPSTDATSPPRKLPSTSAPTTTLTPTPPPPHGQRYPFLYENVKELDPGAKPKPKLKPAPRKPRHHQKSTRQPQLSCPLPINPIEPKERLLQHQDISEFDLRVCHSPEAVTRFHGHLSDHNIEALMHQTGFTRLELYTLWSRFKALCSLSRSPAGVDQATFRRAVPLLSVEDEMFVDRVFAILDEDYSGVIEWREFIRAMSALEKGDLRARIVFLFQVYDLNGDGKLSRDELITFFISGLMVSSDDANVQEMAHHFADEIMLALGVPQADLVATVSVMEVTTFIERAKMEDIYSIFGRTMLNELDKQIPKADPDLESLEDLEHTSIVYRTAHLVMDKI</sequence>
<keyword evidence="3" id="KW-0479">Metal-binding</keyword>
<dbReference type="InterPro" id="IPR018247">
    <property type="entry name" value="EF_Hand_1_Ca_BS"/>
</dbReference>
<feature type="region of interest" description="Disordered" evidence="7">
    <location>
        <begin position="62"/>
        <end position="150"/>
    </location>
</feature>
<keyword evidence="4" id="KW-0677">Repeat</keyword>
<dbReference type="GO" id="GO:0005509">
    <property type="term" value="F:calcium ion binding"/>
    <property type="evidence" value="ECO:0007669"/>
    <property type="project" value="InterPro"/>
</dbReference>
<evidence type="ECO:0000256" key="6">
    <source>
        <dbReference type="ARBA" id="ARBA00023288"/>
    </source>
</evidence>
<accession>A0A1V9ZPN8</accession>
<keyword evidence="6" id="KW-0449">Lipoprotein</keyword>
<dbReference type="PROSITE" id="PS00018">
    <property type="entry name" value="EF_HAND_1"/>
    <property type="match status" value="1"/>
</dbReference>
<feature type="compositionally biased region" description="Polar residues" evidence="7">
    <location>
        <begin position="62"/>
        <end position="77"/>
    </location>
</feature>
<feature type="compositionally biased region" description="Low complexity" evidence="7">
    <location>
        <begin position="83"/>
        <end position="94"/>
    </location>
</feature>
<protein>
    <recommendedName>
        <fullName evidence="8">EF-hand domain-containing protein</fullName>
    </recommendedName>
</protein>
<evidence type="ECO:0000256" key="2">
    <source>
        <dbReference type="ARBA" id="ARBA00022707"/>
    </source>
</evidence>
<name>A0A1V9ZPN8_ACHHY</name>
<gene>
    <name evidence="9" type="ORF">ACHHYP_03770</name>
</gene>
<comment type="caution">
    <text evidence="9">The sequence shown here is derived from an EMBL/GenBank/DDBJ whole genome shotgun (WGS) entry which is preliminary data.</text>
</comment>
<evidence type="ECO:0000313" key="10">
    <source>
        <dbReference type="Proteomes" id="UP000243579"/>
    </source>
</evidence>
<dbReference type="OrthoDB" id="2122982at2759"/>
<dbReference type="SUPFAM" id="SSF47473">
    <property type="entry name" value="EF-hand"/>
    <property type="match status" value="1"/>
</dbReference>
<dbReference type="InterPro" id="IPR002048">
    <property type="entry name" value="EF_hand_dom"/>
</dbReference>
<feature type="domain" description="EF-hand" evidence="8">
    <location>
        <begin position="240"/>
        <end position="275"/>
    </location>
</feature>
<dbReference type="CDD" id="cd00051">
    <property type="entry name" value="EFh"/>
    <property type="match status" value="1"/>
</dbReference>
<dbReference type="PRINTS" id="PR00450">
    <property type="entry name" value="RECOVERIN"/>
</dbReference>
<evidence type="ECO:0000256" key="4">
    <source>
        <dbReference type="ARBA" id="ARBA00022737"/>
    </source>
</evidence>
<feature type="domain" description="EF-hand" evidence="8">
    <location>
        <begin position="276"/>
        <end position="311"/>
    </location>
</feature>
<dbReference type="Proteomes" id="UP000243579">
    <property type="component" value="Unassembled WGS sequence"/>
</dbReference>
<dbReference type="PANTHER" id="PTHR23055:SF178">
    <property type="entry name" value="NEUROCALCIN HOMOLOG"/>
    <property type="match status" value="1"/>
</dbReference>
<keyword evidence="2" id="KW-0519">Myristate</keyword>
<evidence type="ECO:0000313" key="9">
    <source>
        <dbReference type="EMBL" id="OQR99962.1"/>
    </source>
</evidence>
<organism evidence="9 10">
    <name type="scientific">Achlya hypogyna</name>
    <name type="common">Oomycete</name>
    <name type="synonym">Protoachlya hypogyna</name>
    <dbReference type="NCBI Taxonomy" id="1202772"/>
    <lineage>
        <taxon>Eukaryota</taxon>
        <taxon>Sar</taxon>
        <taxon>Stramenopiles</taxon>
        <taxon>Oomycota</taxon>
        <taxon>Saprolegniomycetes</taxon>
        <taxon>Saprolegniales</taxon>
        <taxon>Achlyaceae</taxon>
        <taxon>Achlya</taxon>
    </lineage>
</organism>
<reference evidence="9 10" key="1">
    <citation type="journal article" date="2014" name="Genome Biol. Evol.">
        <title>The secreted proteins of Achlya hypogyna and Thraustotheca clavata identify the ancestral oomycete secretome and reveal gene acquisitions by horizontal gene transfer.</title>
        <authorList>
            <person name="Misner I."/>
            <person name="Blouin N."/>
            <person name="Leonard G."/>
            <person name="Richards T.A."/>
            <person name="Lane C.E."/>
        </authorList>
    </citation>
    <scope>NUCLEOTIDE SEQUENCE [LARGE SCALE GENOMIC DNA]</scope>
    <source>
        <strain evidence="9 10">ATCC 48635</strain>
    </source>
</reference>
<dbReference type="PANTHER" id="PTHR23055">
    <property type="entry name" value="CALCIUM BINDING PROTEINS"/>
    <property type="match status" value="1"/>
</dbReference>
<dbReference type="Gene3D" id="1.10.238.10">
    <property type="entry name" value="EF-hand"/>
    <property type="match status" value="1"/>
</dbReference>
<evidence type="ECO:0000256" key="5">
    <source>
        <dbReference type="ARBA" id="ARBA00022837"/>
    </source>
</evidence>
<dbReference type="AlphaFoldDB" id="A0A1V9ZPN8"/>
<dbReference type="InterPro" id="IPR011992">
    <property type="entry name" value="EF-hand-dom_pair"/>
</dbReference>
<evidence type="ECO:0000256" key="7">
    <source>
        <dbReference type="SAM" id="MobiDB-lite"/>
    </source>
</evidence>
<dbReference type="EMBL" id="JNBR01000033">
    <property type="protein sequence ID" value="OQR99962.1"/>
    <property type="molecule type" value="Genomic_DNA"/>
</dbReference>
<dbReference type="SMART" id="SM00054">
    <property type="entry name" value="EFh"/>
    <property type="match status" value="2"/>
</dbReference>
<keyword evidence="10" id="KW-1185">Reference proteome</keyword>
<dbReference type="STRING" id="1202772.A0A1V9ZPN8"/>
<dbReference type="Pfam" id="PF13202">
    <property type="entry name" value="EF-hand_5"/>
    <property type="match status" value="1"/>
</dbReference>
<comment type="similarity">
    <text evidence="1">Belongs to the recoverin family.</text>
</comment>
<dbReference type="InterPro" id="IPR028846">
    <property type="entry name" value="Recoverin"/>
</dbReference>
<evidence type="ECO:0000256" key="1">
    <source>
        <dbReference type="ARBA" id="ARBA00006049"/>
    </source>
</evidence>
<dbReference type="PROSITE" id="PS50222">
    <property type="entry name" value="EF_HAND_2"/>
    <property type="match status" value="2"/>
</dbReference>
<evidence type="ECO:0000259" key="8">
    <source>
        <dbReference type="PROSITE" id="PS50222"/>
    </source>
</evidence>
<feature type="compositionally biased region" description="Basic residues" evidence="7">
    <location>
        <begin position="121"/>
        <end position="138"/>
    </location>
</feature>
<keyword evidence="5" id="KW-0106">Calcium</keyword>
<proteinExistence type="inferred from homology"/>
<evidence type="ECO:0000256" key="3">
    <source>
        <dbReference type="ARBA" id="ARBA00022723"/>
    </source>
</evidence>